<reference evidence="1" key="1">
    <citation type="submission" date="2023-04" db="EMBL/GenBank/DDBJ databases">
        <title>Draft Genome sequencing of Naganishia species isolated from polar environments using Oxford Nanopore Technology.</title>
        <authorList>
            <person name="Leo P."/>
            <person name="Venkateswaran K."/>
        </authorList>
    </citation>
    <scope>NUCLEOTIDE SEQUENCE</scope>
    <source>
        <strain evidence="1">MNA-CCFEE 5261</strain>
    </source>
</reference>
<evidence type="ECO:0000313" key="1">
    <source>
        <dbReference type="EMBL" id="KAJ9109907.1"/>
    </source>
</evidence>
<organism evidence="1 2">
    <name type="scientific">Naganishia cerealis</name>
    <dbReference type="NCBI Taxonomy" id="610337"/>
    <lineage>
        <taxon>Eukaryota</taxon>
        <taxon>Fungi</taxon>
        <taxon>Dikarya</taxon>
        <taxon>Basidiomycota</taxon>
        <taxon>Agaricomycotina</taxon>
        <taxon>Tremellomycetes</taxon>
        <taxon>Filobasidiales</taxon>
        <taxon>Filobasidiaceae</taxon>
        <taxon>Naganishia</taxon>
    </lineage>
</organism>
<dbReference type="EMBL" id="JASBWR010000015">
    <property type="protein sequence ID" value="KAJ9109907.1"/>
    <property type="molecule type" value="Genomic_DNA"/>
</dbReference>
<sequence>MMNQSFSKGERDSTARASYPNENLAQPALALRKHINISFVLSLDTRTMSTAQHPQAKAQQAGNQLLSHPYAQQAMAIANNNLKQLDRQLSQFPVLNSLEAQTRVPKAYGVLSMVGSFIFLIFFNLFGLASPVSNLIGWALPAYLSCGALESPGKDDDKQWLTYWVVFGLLNFIESAGLRVVLYYLPFYFLFKTLFTIWLMLPQTRGAEVLWRNVVQPFYRSMSGSIQANTPVTGYSTTTTSFELQLKYSGDRSNFLEKSIRATCEEPLLAPTPYKLRIPVMLILQSSFDHRLSSKMATQHRLHISGLTPAVTPSDLKERFQRYGNVKSVDTVGPDALGINSMQNSIWRGAKLKIAPAKKSYEEKLASERLNDIERKALLNDKDARKLRIKERKERKRRLAKAGGGRQSGDMRLMTEENWKNEGDIWRGKYWRLTPTHHLIRPIFTRPTHPLHIKPVSSASENAIPLPITKKGDKYEELGSLGKKVKKPRSLPPKRAMRMLLDPFRYGHMHLNGAILEGIATSVPVTLPEGRWIFTYDDMRLDDISSRLDPSLVGGTWTFHPPAEPEALSLEERIPESAEVISGKRKRVADQLNEIARHSVFADTVQDVVNKHVDKKSKTGQPGDHKAKKASYEDPHVLRLDDEDIPTLDDDDIWGAVPVTMEKESVSLFDSNPAKSGAASQPRPLTKLVPVVTASSDEENPALSDVEFEDDDALFGESQPEADLPASPLFDKKVSHRMQARAPSGVIPEEHSADDAFDDQSTGVGLSLGGFVDAEKAKGLSVLQKLGINFSKKDKSPQLDALNAVDFDDSGDEGNNVTDSNAKVYSAAWLYDADDDDEPIETFRSATRRLSGSELQVELSNLEADSVDSEASFASHGDDNVEMLESAAGDIDSRHAFAGAHAPVKTAGNGTKSTSNSNSTSSTSSSSDDTSDESEDDKSEDEGNGQGSSGNGDGGKGDDGNGGKKDEDDTASDSDSSSDEEDSSSDDDDDEDAEKKQKSAKQNARPEKQSLKDMFAAQPEATTGFSLMAGLDLELDSDLEMDEANPFEPAAPVAREAEPTLTAFAPIPAVDVNAVFNASSSNEPFFFGTTARPPGRTEDIQDGWMNKITIGGIEKQEVDVEPFWQTETDEQMTQLWNEQKRELTKEYKKRHREAVKRQKRGMGGAGPSADGGGAMDVE</sequence>
<accession>A0ACC2WH85</accession>
<name>A0ACC2WH85_9TREE</name>
<protein>
    <submittedName>
        <fullName evidence="1">Uncharacterized protein</fullName>
    </submittedName>
</protein>
<dbReference type="Proteomes" id="UP001241377">
    <property type="component" value="Unassembled WGS sequence"/>
</dbReference>
<comment type="caution">
    <text evidence="1">The sequence shown here is derived from an EMBL/GenBank/DDBJ whole genome shotgun (WGS) entry which is preliminary data.</text>
</comment>
<evidence type="ECO:0000313" key="2">
    <source>
        <dbReference type="Proteomes" id="UP001241377"/>
    </source>
</evidence>
<keyword evidence="2" id="KW-1185">Reference proteome</keyword>
<gene>
    <name evidence="1" type="ORF">QFC19_001887</name>
</gene>
<proteinExistence type="predicted"/>